<proteinExistence type="predicted"/>
<evidence type="ECO:0000313" key="2">
    <source>
        <dbReference type="EMBL" id="QHS86257.1"/>
    </source>
</evidence>
<sequence>MQGGTLFSDAAFKKILSLGYEFETSDLAKMSLHDNKRTLVNSDLSLRLLKEKIQRGSIKVVDGNYLHVRIPIAKKGQVIETVLTEEDDEDTLEFLRQMQEEEPEEYEKEMQAKREKQAQALIEMENDSYLEYFNENRKTDNPDVIKFQITNDLGDTMFGEMLKAHCKELTIPKNDMFLFKTNKDKIYKIKFSEDIAKNEYCESFSGVEFVVTYYNPKKDNANIVLDTFVDACSRIVDHFGDLKTIKGTLMSNDNQKTHYVPIGAIGNERNLYRKPNTNLFYMDTYDDENVRRLKNYGDAEFIPQMTFRCKAADAIDIMKEILRDSPDFKSGTRLLDTMSYDFLCLEKVDKAVHATFAKYNETAEHKIELNTVMGKNLRAYMFLIYFKLYMFIINHAKIFSKKDYLKDHLVFASRHPNIELYERIKQILKQHFNLSSAEKTIDFLCYSEALKILYEPPTEDEFFDEDDFEEDGTYKYNGNAHSDVLEEYQTNFGNPLYSMKSYFEYMERKEEDWLKAKKLDVFSTTFELKNDEILLENRSFRFAIELYLRNKTNVTVTKDALTVKDMHKIVTALYGKKSIKRMMTLSKHPSKQTLTKKSKSKSALKPTVLAQTQAKPTALQVIKEVSKEEDLSPTEKPFEPIPLDLVPDIDHKPLVPAKPIGPPSRLSRRIKPPKQSHKQSRSKRGSKIKV</sequence>
<organism evidence="2">
    <name type="scientific">viral metagenome</name>
    <dbReference type="NCBI Taxonomy" id="1070528"/>
    <lineage>
        <taxon>unclassified sequences</taxon>
        <taxon>metagenomes</taxon>
        <taxon>organismal metagenomes</taxon>
    </lineage>
</organism>
<dbReference type="AlphaFoldDB" id="A0A6C0B216"/>
<feature type="region of interest" description="Disordered" evidence="1">
    <location>
        <begin position="625"/>
        <end position="690"/>
    </location>
</feature>
<protein>
    <submittedName>
        <fullName evidence="2">Uncharacterized protein</fullName>
    </submittedName>
</protein>
<reference evidence="2" key="1">
    <citation type="journal article" date="2020" name="Nature">
        <title>Giant virus diversity and host interactions through global metagenomics.</title>
        <authorList>
            <person name="Schulz F."/>
            <person name="Roux S."/>
            <person name="Paez-Espino D."/>
            <person name="Jungbluth S."/>
            <person name="Walsh D.A."/>
            <person name="Denef V.J."/>
            <person name="McMahon K.D."/>
            <person name="Konstantinidis K.T."/>
            <person name="Eloe-Fadrosh E.A."/>
            <person name="Kyrpides N.C."/>
            <person name="Woyke T."/>
        </authorList>
    </citation>
    <scope>NUCLEOTIDE SEQUENCE</scope>
    <source>
        <strain evidence="2">GVMAG-M-3300009187-29</strain>
    </source>
</reference>
<feature type="compositionally biased region" description="Basic residues" evidence="1">
    <location>
        <begin position="588"/>
        <end position="602"/>
    </location>
</feature>
<name>A0A6C0B216_9ZZZZ</name>
<accession>A0A6C0B216</accession>
<feature type="compositionally biased region" description="Basic residues" evidence="1">
    <location>
        <begin position="666"/>
        <end position="690"/>
    </location>
</feature>
<dbReference type="EMBL" id="MN739052">
    <property type="protein sequence ID" value="QHS86257.1"/>
    <property type="molecule type" value="Genomic_DNA"/>
</dbReference>
<feature type="region of interest" description="Disordered" evidence="1">
    <location>
        <begin position="586"/>
        <end position="610"/>
    </location>
</feature>
<evidence type="ECO:0000256" key="1">
    <source>
        <dbReference type="SAM" id="MobiDB-lite"/>
    </source>
</evidence>